<dbReference type="Gene3D" id="2.60.120.380">
    <property type="match status" value="1"/>
</dbReference>
<keyword evidence="3" id="KW-1185">Reference proteome</keyword>
<reference evidence="2 3" key="1">
    <citation type="submission" date="2021-01" db="EMBL/GenBank/DDBJ databases">
        <title>Streptomyces acididurans sp. nov., isolated from a peat swamp forest soil.</title>
        <authorList>
            <person name="Chantavorakit T."/>
            <person name="Duangmal K."/>
        </authorList>
    </citation>
    <scope>NUCLEOTIDE SEQUENCE [LARGE SCALE GENOMIC DNA]</scope>
    <source>
        <strain evidence="2 3">KK5PA1</strain>
    </source>
</reference>
<dbReference type="Pfam" id="PF05345">
    <property type="entry name" value="He_PIG"/>
    <property type="match status" value="1"/>
</dbReference>
<gene>
    <name evidence="2" type="ORF">ITX44_34955</name>
</gene>
<keyword evidence="1" id="KW-0732">Signal</keyword>
<accession>A0ABS2U2S5</accession>
<dbReference type="EMBL" id="JADKYB010000027">
    <property type="protein sequence ID" value="MBM9509667.1"/>
    <property type="molecule type" value="Genomic_DNA"/>
</dbReference>
<evidence type="ECO:0000313" key="3">
    <source>
        <dbReference type="Proteomes" id="UP000749040"/>
    </source>
</evidence>
<sequence>MLRAGGRAAGRTAAAAVAVFVAVLALCVPASAAPSSGGAAGRASASASASASAGSGIGDAGELTGSVTGAIVAGSNDWWVIYPAVTGGAVAVTVQNTSAADTPCRGIHAALYNADGTRGSALGSSDIAAGNAAQVAGRQAGADRYFVNVTAWGCTSVAPYGLTPTGGGGAGTQPVTGHILAGSSIGAAWPPLLGHTSYAGTLGGNGSEDWYVLYKKADTSQATIRVQNTTANDTIPCAGVSITLWGSTGTRNGIQSAQMAANGSVTFALPGTEPGDAQGRYFVELVPWGCVTGGQTYTLEPEPAAEWAAPAAVPSATLRSGSSIGTAWPPLHGGTAYRESVNGSGTEDWYVLAKKQDAALATLRVQNTTVDGSAACGGITATVFGSGGTQDQIQSQQIGSNGTTTFTFPGTEASDARGLYYVEVTPWGCTGGGQTYTMEPEPAAEWAAPAQVPAARATPGTAAADAWPPLPGGVSSYQTLGNTTGQDWYVLYKKADSSLATVRVQDTSVDGSVRCTGLTVTLWGATGTQAVRSVQMSGNGTATFVLPGRETGSTQGRYYVEIAPWGCTDLGQTYAVEPEPAAEFGTAAQSLPIGPSRTAAAGPLSGSVNYTARLASSTTQDWAYFHANGSGSLRVQNTTPSTDTCKSVRITLYGPGSTTATTTPSSGAVSALAVRGAGDYFVELTTGGCAPATAMSALLDVSASLRGPALSVSTPTLPGGTLHKKYAATVKVSGGHAPYTFTAKTTLPAGLTLNRTTGSVTGTPTKSGSYTFMVAVTDATKPTHNTVTVQIALKVS</sequence>
<dbReference type="Proteomes" id="UP000749040">
    <property type="component" value="Unassembled WGS sequence"/>
</dbReference>
<feature type="chain" id="PRO_5047447236" evidence="1">
    <location>
        <begin position="33"/>
        <end position="796"/>
    </location>
</feature>
<proteinExistence type="predicted"/>
<feature type="signal peptide" evidence="1">
    <location>
        <begin position="1"/>
        <end position="32"/>
    </location>
</feature>
<dbReference type="RefSeq" id="WP_205363031.1">
    <property type="nucleotide sequence ID" value="NZ_JADKYB010000027.1"/>
</dbReference>
<evidence type="ECO:0000313" key="2">
    <source>
        <dbReference type="EMBL" id="MBM9509667.1"/>
    </source>
</evidence>
<dbReference type="Gene3D" id="2.60.40.10">
    <property type="entry name" value="Immunoglobulins"/>
    <property type="match status" value="1"/>
</dbReference>
<dbReference type="InterPro" id="IPR015919">
    <property type="entry name" value="Cadherin-like_sf"/>
</dbReference>
<comment type="caution">
    <text evidence="2">The sequence shown here is derived from an EMBL/GenBank/DDBJ whole genome shotgun (WGS) entry which is preliminary data.</text>
</comment>
<dbReference type="InterPro" id="IPR013783">
    <property type="entry name" value="Ig-like_fold"/>
</dbReference>
<evidence type="ECO:0000256" key="1">
    <source>
        <dbReference type="SAM" id="SignalP"/>
    </source>
</evidence>
<protein>
    <submittedName>
        <fullName evidence="2">Ig domain-containing protein</fullName>
    </submittedName>
</protein>
<name>A0ABS2U2S5_9ACTN</name>
<organism evidence="2 3">
    <name type="scientific">Actinacidiphila acididurans</name>
    <dbReference type="NCBI Taxonomy" id="2784346"/>
    <lineage>
        <taxon>Bacteria</taxon>
        <taxon>Bacillati</taxon>
        <taxon>Actinomycetota</taxon>
        <taxon>Actinomycetes</taxon>
        <taxon>Kitasatosporales</taxon>
        <taxon>Streptomycetaceae</taxon>
        <taxon>Actinacidiphila</taxon>
    </lineage>
</organism>
<dbReference type="SUPFAM" id="SSF49313">
    <property type="entry name" value="Cadherin-like"/>
    <property type="match status" value="1"/>
</dbReference>